<dbReference type="Pfam" id="PF00593">
    <property type="entry name" value="TonB_dep_Rec_b-barrel"/>
    <property type="match status" value="1"/>
</dbReference>
<dbReference type="InterPro" id="IPR037066">
    <property type="entry name" value="Plug_dom_sf"/>
</dbReference>
<feature type="chain" id="PRO_5038140458" evidence="5">
    <location>
        <begin position="38"/>
        <end position="1097"/>
    </location>
</feature>
<evidence type="ECO:0000259" key="6">
    <source>
        <dbReference type="Pfam" id="PF00593"/>
    </source>
</evidence>
<keyword evidence="3" id="KW-0998">Cell outer membrane</keyword>
<dbReference type="EMBL" id="PRDL01000001">
    <property type="protein sequence ID" value="MBE8715613.1"/>
    <property type="molecule type" value="Genomic_DNA"/>
</dbReference>
<dbReference type="InterPro" id="IPR012910">
    <property type="entry name" value="Plug_dom"/>
</dbReference>
<name>A0A928UYY5_9GAMM</name>
<dbReference type="AlphaFoldDB" id="A0A928UYY5"/>
<comment type="similarity">
    <text evidence="4">Belongs to the TonB-dependent receptor family.</text>
</comment>
<feature type="domain" description="TonB-dependent receptor-like beta-barrel" evidence="6">
    <location>
        <begin position="479"/>
        <end position="1057"/>
    </location>
</feature>
<sequence length="1097" mass="120260">MIQHKHAPVSHGTHHTKTFKKSLLALCIMSIGMPVLAQESNSGESSAVEEIVVTGMRQSLQSAQDIKRNAATVVESITAKDLGSFPDKSVAEALQRIPGITVNRFAASSDTTHFSAEPSGVLVRGLNQVRTEFNGRDSFSANSSRGLSWGDVSPELMAGVDTYKNQMAELIEGGIAGTVNMRTRVPFDQEGQMTALSVSGNYGDLSEKATPEVSGLYSNRWDTGIGEVGFLANLAYSEVQTRSEGNQVGRMNRFRNTYDDGGAELKYIPANFTFLDNLYERERLGGSLAFQWQDPNEEFTATLQYNRSEYENKWRERGVSITGADNSYGQSVYHEVGSGGPFAATGDDPFVFTPGGLFQSGRLTFDNEWVGNPAEEPINIHTTGINAAGERFLNPDGCYSWNCDTSGQGGKLGTFGRSANTKNMTQDLGFNFKWAPTDTMRANFDLQYIDSTVENYDINVAYTTFASAYADISNGRPVISLEESPNVNYSPGFLNNPNNYFIDHIMDHIEDSEGNQFSAKVDFEFDLDVPWAESIKAGARFADREQIVRWGNYNWNAVAPTWMNWVPRAAWANLDRGPDTEYGSGFKGYPQGHYAAGNFGTSFHNLSQSGFVFPNLDLLSDQQRMANTMGAAALGLAGNGAGGWDPICSNMGARGSEVPGTCYTPAEIADVVEETTAFYVQLNFGGSDAEVFGMNYSGNIGVRYVETDLTSSGGISLPVAFTSDQLECREQSRPPEIPAGQPYVPRSVGCYISADEIAFANAAAPISSAKVNYDNWLPSFNLKLEPVEGVVVRYAWSTAMARPDMGNLRNYVSVSKATPDSNDPNDSLWIKDSNGEITGAQVYYSGNAHNPYLKPIEAKQQDLSLEYYWSAVGSVSATIFEKNFDNYIQSGVYNREFTNNGVTRTAEISGPVNGDGAKLQGFELAFQTFFDFLPAPWDGFGVQANYTYIDNKGITNTNINNNAPGGAGTDTDGQAPDYIQVNALEGLSKDSYNIIGMYEKGDVALRVAYSWRSEYMVTARDCCVVYPVWNEAQGHLDASIRYNITDNIELSLQGSNLLNTTTKLRQQVTDADDGALKLPNSWFQNDRRFTLGVRFQY</sequence>
<evidence type="ECO:0000259" key="7">
    <source>
        <dbReference type="Pfam" id="PF07715"/>
    </source>
</evidence>
<accession>A0A928UYY5</accession>
<dbReference type="PANTHER" id="PTHR40980">
    <property type="entry name" value="PLUG DOMAIN-CONTAINING PROTEIN"/>
    <property type="match status" value="1"/>
</dbReference>
<dbReference type="InterPro" id="IPR000531">
    <property type="entry name" value="Beta-barrel_TonB"/>
</dbReference>
<evidence type="ECO:0000313" key="8">
    <source>
        <dbReference type="EMBL" id="MBE8715613.1"/>
    </source>
</evidence>
<keyword evidence="5" id="KW-0732">Signal</keyword>
<evidence type="ECO:0000256" key="5">
    <source>
        <dbReference type="SAM" id="SignalP"/>
    </source>
</evidence>
<evidence type="ECO:0000256" key="2">
    <source>
        <dbReference type="ARBA" id="ARBA00023136"/>
    </source>
</evidence>
<dbReference type="SUPFAM" id="SSF56935">
    <property type="entry name" value="Porins"/>
    <property type="match status" value="1"/>
</dbReference>
<keyword evidence="2 4" id="KW-0472">Membrane</keyword>
<dbReference type="InterPro" id="IPR036942">
    <property type="entry name" value="Beta-barrel_TonB_sf"/>
</dbReference>
<reference evidence="8" key="1">
    <citation type="submission" date="2018-07" db="EMBL/GenBank/DDBJ databases">
        <title>Genome assembly of strain Ka43.</title>
        <authorList>
            <person name="Kukolya J."/>
            <person name="Nagy I."/>
            <person name="Horvath B."/>
            <person name="Toth A."/>
        </authorList>
    </citation>
    <scope>NUCLEOTIDE SEQUENCE</scope>
    <source>
        <strain evidence="8">KB43</strain>
    </source>
</reference>
<dbReference type="Gene3D" id="2.40.170.20">
    <property type="entry name" value="TonB-dependent receptor, beta-barrel domain"/>
    <property type="match status" value="1"/>
</dbReference>
<evidence type="ECO:0000256" key="3">
    <source>
        <dbReference type="ARBA" id="ARBA00023237"/>
    </source>
</evidence>
<comment type="caution">
    <text evidence="8">The sequence shown here is derived from an EMBL/GenBank/DDBJ whole genome shotgun (WGS) entry which is preliminary data.</text>
</comment>
<proteinExistence type="inferred from homology"/>
<dbReference type="Proteomes" id="UP000652567">
    <property type="component" value="Unassembled WGS sequence"/>
</dbReference>
<evidence type="ECO:0000256" key="4">
    <source>
        <dbReference type="RuleBase" id="RU003357"/>
    </source>
</evidence>
<evidence type="ECO:0000313" key="9">
    <source>
        <dbReference type="Proteomes" id="UP000652567"/>
    </source>
</evidence>
<dbReference type="GO" id="GO:0009279">
    <property type="term" value="C:cell outer membrane"/>
    <property type="evidence" value="ECO:0007669"/>
    <property type="project" value="UniProtKB-SubCell"/>
</dbReference>
<dbReference type="Gene3D" id="2.170.130.10">
    <property type="entry name" value="TonB-dependent receptor, plug domain"/>
    <property type="match status" value="1"/>
</dbReference>
<keyword evidence="9" id="KW-1185">Reference proteome</keyword>
<feature type="domain" description="TonB-dependent receptor plug" evidence="7">
    <location>
        <begin position="67"/>
        <end position="177"/>
    </location>
</feature>
<feature type="signal peptide" evidence="5">
    <location>
        <begin position="1"/>
        <end position="37"/>
    </location>
</feature>
<dbReference type="PANTHER" id="PTHR40980:SF3">
    <property type="entry name" value="TONB-DEPENDENT RECEPTOR-LIKE BETA-BARREL DOMAIN-CONTAINING PROTEIN"/>
    <property type="match status" value="1"/>
</dbReference>
<dbReference type="InterPro" id="IPR010104">
    <property type="entry name" value="TonB_rcpt_bac"/>
</dbReference>
<dbReference type="NCBIfam" id="TIGR01782">
    <property type="entry name" value="TonB-Xanth-Caul"/>
    <property type="match status" value="1"/>
</dbReference>
<organism evidence="8 9">
    <name type="scientific">Cellvibrio polysaccharolyticus</name>
    <dbReference type="NCBI Taxonomy" id="2082724"/>
    <lineage>
        <taxon>Bacteria</taxon>
        <taxon>Pseudomonadati</taxon>
        <taxon>Pseudomonadota</taxon>
        <taxon>Gammaproteobacteria</taxon>
        <taxon>Cellvibrionales</taxon>
        <taxon>Cellvibrionaceae</taxon>
        <taxon>Cellvibrio</taxon>
    </lineage>
</organism>
<keyword evidence="8" id="KW-0675">Receptor</keyword>
<protein>
    <submittedName>
        <fullName evidence="8">TonB-dependent receptor</fullName>
    </submittedName>
</protein>
<keyword evidence="4" id="KW-0798">TonB box</keyword>
<comment type="subcellular location">
    <subcellularLocation>
        <location evidence="1 4">Cell outer membrane</location>
    </subcellularLocation>
</comment>
<evidence type="ECO:0000256" key="1">
    <source>
        <dbReference type="ARBA" id="ARBA00004442"/>
    </source>
</evidence>
<dbReference type="Pfam" id="PF07715">
    <property type="entry name" value="Plug"/>
    <property type="match status" value="1"/>
</dbReference>
<gene>
    <name evidence="8" type="ORF">C4F51_00230</name>
</gene>